<name>A0A0F6W8I5_9BACT</name>
<dbReference type="RefSeq" id="WP_157069773.1">
    <property type="nucleotide sequence ID" value="NZ_CP011125.1"/>
</dbReference>
<evidence type="ECO:0000313" key="2">
    <source>
        <dbReference type="Proteomes" id="UP000034883"/>
    </source>
</evidence>
<dbReference type="AlphaFoldDB" id="A0A0F6W8I5"/>
<protein>
    <submittedName>
        <fullName evidence="1">Uncharacterized protein</fullName>
    </submittedName>
</protein>
<keyword evidence="2" id="KW-1185">Reference proteome</keyword>
<gene>
    <name evidence="1" type="ORF">DB32_007349</name>
</gene>
<organism evidence="1 2">
    <name type="scientific">Sandaracinus amylolyticus</name>
    <dbReference type="NCBI Taxonomy" id="927083"/>
    <lineage>
        <taxon>Bacteria</taxon>
        <taxon>Pseudomonadati</taxon>
        <taxon>Myxococcota</taxon>
        <taxon>Polyangia</taxon>
        <taxon>Polyangiales</taxon>
        <taxon>Sandaracinaceae</taxon>
        <taxon>Sandaracinus</taxon>
    </lineage>
</organism>
<dbReference type="STRING" id="927083.DB32_007349"/>
<dbReference type="KEGG" id="samy:DB32_007349"/>
<sequence length="57" mass="6019">MRRDVPMPHPARSPCDGDRDAARAFLVEARAMPGAAGDPWIAAIDRALSEGVSCAGR</sequence>
<dbReference type="EMBL" id="CP011125">
    <property type="protein sequence ID" value="AKF10200.1"/>
    <property type="molecule type" value="Genomic_DNA"/>
</dbReference>
<proteinExistence type="predicted"/>
<evidence type="ECO:0000313" key="1">
    <source>
        <dbReference type="EMBL" id="AKF10200.1"/>
    </source>
</evidence>
<reference evidence="1 2" key="1">
    <citation type="submission" date="2015-03" db="EMBL/GenBank/DDBJ databases">
        <title>Genome assembly of Sandaracinus amylolyticus DSM 53668.</title>
        <authorList>
            <person name="Sharma G."/>
            <person name="Subramanian S."/>
        </authorList>
    </citation>
    <scope>NUCLEOTIDE SEQUENCE [LARGE SCALE GENOMIC DNA]</scope>
    <source>
        <strain evidence="1 2">DSM 53668</strain>
    </source>
</reference>
<dbReference type="Proteomes" id="UP000034883">
    <property type="component" value="Chromosome"/>
</dbReference>
<accession>A0A0F6W8I5</accession>